<protein>
    <submittedName>
        <fullName evidence="1">Uncharacterized protein</fullName>
    </submittedName>
</protein>
<name>A0A165N4P2_9AGAM</name>
<dbReference type="OrthoDB" id="66095at2759"/>
<reference evidence="1 2" key="1">
    <citation type="journal article" date="2016" name="Mol. Biol. Evol.">
        <title>Comparative Genomics of Early-Diverging Mushroom-Forming Fungi Provides Insights into the Origins of Lignocellulose Decay Capabilities.</title>
        <authorList>
            <person name="Nagy L.G."/>
            <person name="Riley R."/>
            <person name="Tritt A."/>
            <person name="Adam C."/>
            <person name="Daum C."/>
            <person name="Floudas D."/>
            <person name="Sun H."/>
            <person name="Yadav J.S."/>
            <person name="Pangilinan J."/>
            <person name="Larsson K.H."/>
            <person name="Matsuura K."/>
            <person name="Barry K."/>
            <person name="Labutti K."/>
            <person name="Kuo R."/>
            <person name="Ohm R.A."/>
            <person name="Bhattacharya S.S."/>
            <person name="Shirouzu T."/>
            <person name="Yoshinaga Y."/>
            <person name="Martin F.M."/>
            <person name="Grigoriev I.V."/>
            <person name="Hibbett D.S."/>
        </authorList>
    </citation>
    <scope>NUCLEOTIDE SEQUENCE [LARGE SCALE GENOMIC DNA]</scope>
    <source>
        <strain evidence="1 2">HHB14362 ss-1</strain>
    </source>
</reference>
<organism evidence="1 2">
    <name type="scientific">Neolentinus lepideus HHB14362 ss-1</name>
    <dbReference type="NCBI Taxonomy" id="1314782"/>
    <lineage>
        <taxon>Eukaryota</taxon>
        <taxon>Fungi</taxon>
        <taxon>Dikarya</taxon>
        <taxon>Basidiomycota</taxon>
        <taxon>Agaricomycotina</taxon>
        <taxon>Agaricomycetes</taxon>
        <taxon>Gloeophyllales</taxon>
        <taxon>Gloeophyllaceae</taxon>
        <taxon>Neolentinus</taxon>
    </lineage>
</organism>
<dbReference type="Proteomes" id="UP000076761">
    <property type="component" value="Unassembled WGS sequence"/>
</dbReference>
<sequence length="108" mass="12519">MFTFWTSFARLVSRLARYYPRARLCRMYAPSTTDVREVRHTLLRRLPLELADDILDIATYQVDLSASRHAAKTSLSIVPRRPLYLYELWSGDVIGGGGIWRERAILCD</sequence>
<evidence type="ECO:0000313" key="2">
    <source>
        <dbReference type="Proteomes" id="UP000076761"/>
    </source>
</evidence>
<gene>
    <name evidence="1" type="ORF">NEOLEDRAFT_990251</name>
</gene>
<dbReference type="EMBL" id="KV425648">
    <property type="protein sequence ID" value="KZT19174.1"/>
    <property type="molecule type" value="Genomic_DNA"/>
</dbReference>
<accession>A0A165N4P2</accession>
<proteinExistence type="predicted"/>
<dbReference type="InParanoid" id="A0A165N4P2"/>
<keyword evidence="2" id="KW-1185">Reference proteome</keyword>
<dbReference type="AlphaFoldDB" id="A0A165N4P2"/>
<evidence type="ECO:0000313" key="1">
    <source>
        <dbReference type="EMBL" id="KZT19174.1"/>
    </source>
</evidence>